<name>A0ABW1YD68_9DEIO</name>
<proteinExistence type="inferred from homology"/>
<dbReference type="CDD" id="cd04669">
    <property type="entry name" value="NUDIX_Hydrolase"/>
    <property type="match status" value="1"/>
</dbReference>
<reference evidence="6" key="1">
    <citation type="journal article" date="2019" name="Int. J. Syst. Evol. Microbiol.">
        <title>The Global Catalogue of Microorganisms (GCM) 10K type strain sequencing project: providing services to taxonomists for standard genome sequencing and annotation.</title>
        <authorList>
            <consortium name="The Broad Institute Genomics Platform"/>
            <consortium name="The Broad Institute Genome Sequencing Center for Infectious Disease"/>
            <person name="Wu L."/>
            <person name="Ma J."/>
        </authorList>
    </citation>
    <scope>NUCLEOTIDE SEQUENCE [LARGE SCALE GENOMIC DNA]</scope>
    <source>
        <strain evidence="6">CGMCC 1.15772</strain>
    </source>
</reference>
<feature type="domain" description="Nudix hydrolase" evidence="4">
    <location>
        <begin position="14"/>
        <end position="151"/>
    </location>
</feature>
<protein>
    <submittedName>
        <fullName evidence="5">NUDIX domain-containing protein</fullName>
    </submittedName>
</protein>
<dbReference type="PROSITE" id="PS00893">
    <property type="entry name" value="NUDIX_BOX"/>
    <property type="match status" value="1"/>
</dbReference>
<dbReference type="InterPro" id="IPR015797">
    <property type="entry name" value="NUDIX_hydrolase-like_dom_sf"/>
</dbReference>
<dbReference type="PROSITE" id="PS51462">
    <property type="entry name" value="NUDIX"/>
    <property type="match status" value="1"/>
</dbReference>
<dbReference type="PRINTS" id="PR00502">
    <property type="entry name" value="NUDIXFAMILY"/>
</dbReference>
<organism evidence="5 6">
    <name type="scientific">Deinococcus lacus</name>
    <dbReference type="NCBI Taxonomy" id="392561"/>
    <lineage>
        <taxon>Bacteria</taxon>
        <taxon>Thermotogati</taxon>
        <taxon>Deinococcota</taxon>
        <taxon>Deinococci</taxon>
        <taxon>Deinococcales</taxon>
        <taxon>Deinococcaceae</taxon>
        <taxon>Deinococcus</taxon>
    </lineage>
</organism>
<comment type="cofactor">
    <cofactor evidence="1">
        <name>Mg(2+)</name>
        <dbReference type="ChEBI" id="CHEBI:18420"/>
    </cofactor>
</comment>
<keyword evidence="6" id="KW-1185">Reference proteome</keyword>
<comment type="similarity">
    <text evidence="3">Belongs to the Nudix hydrolase family.</text>
</comment>
<evidence type="ECO:0000313" key="6">
    <source>
        <dbReference type="Proteomes" id="UP001596297"/>
    </source>
</evidence>
<dbReference type="Gene3D" id="3.90.79.10">
    <property type="entry name" value="Nucleoside Triphosphate Pyrophosphohydrolase"/>
    <property type="match status" value="1"/>
</dbReference>
<comment type="caution">
    <text evidence="5">The sequence shown here is derived from an EMBL/GenBank/DDBJ whole genome shotgun (WGS) entry which is preliminary data.</text>
</comment>
<evidence type="ECO:0000259" key="4">
    <source>
        <dbReference type="PROSITE" id="PS51462"/>
    </source>
</evidence>
<dbReference type="InterPro" id="IPR000086">
    <property type="entry name" value="NUDIX_hydrolase_dom"/>
</dbReference>
<dbReference type="RefSeq" id="WP_380083218.1">
    <property type="nucleotide sequence ID" value="NZ_JBHSWD010000001.1"/>
</dbReference>
<evidence type="ECO:0000256" key="2">
    <source>
        <dbReference type="ARBA" id="ARBA00022801"/>
    </source>
</evidence>
<gene>
    <name evidence="5" type="ORF">ACFP81_09500</name>
</gene>
<dbReference type="InterPro" id="IPR020084">
    <property type="entry name" value="NUDIX_hydrolase_CS"/>
</dbReference>
<sequence length="153" mass="16808">MLGCPIPPRSSDAYPRPRACALIFNPDNPQQILLILRRKGGHAYATLPGGGIEAGETPAEAAAREVLEEVNLSVRIGEQVLEMDNSHGDKHSHEHYFLATVTGGEMRLGDGPEGLRNSEANHYEPQWVDVARLDEVNLVPEVLRGLVRERQPS</sequence>
<dbReference type="Pfam" id="PF00293">
    <property type="entry name" value="NUDIX"/>
    <property type="match status" value="1"/>
</dbReference>
<evidence type="ECO:0000256" key="1">
    <source>
        <dbReference type="ARBA" id="ARBA00001946"/>
    </source>
</evidence>
<keyword evidence="2 3" id="KW-0378">Hydrolase</keyword>
<dbReference type="PANTHER" id="PTHR43046">
    <property type="entry name" value="GDP-MANNOSE MANNOSYL HYDROLASE"/>
    <property type="match status" value="1"/>
</dbReference>
<evidence type="ECO:0000313" key="5">
    <source>
        <dbReference type="EMBL" id="MFC6592209.1"/>
    </source>
</evidence>
<accession>A0ABW1YD68</accession>
<dbReference type="Proteomes" id="UP001596297">
    <property type="component" value="Unassembled WGS sequence"/>
</dbReference>
<dbReference type="InterPro" id="IPR020476">
    <property type="entry name" value="Nudix_hydrolase"/>
</dbReference>
<dbReference type="PANTHER" id="PTHR43046:SF14">
    <property type="entry name" value="MUTT_NUDIX FAMILY PROTEIN"/>
    <property type="match status" value="1"/>
</dbReference>
<evidence type="ECO:0000256" key="3">
    <source>
        <dbReference type="RuleBase" id="RU003476"/>
    </source>
</evidence>
<dbReference type="EMBL" id="JBHSWD010000001">
    <property type="protein sequence ID" value="MFC6592209.1"/>
    <property type="molecule type" value="Genomic_DNA"/>
</dbReference>
<dbReference type="SUPFAM" id="SSF55811">
    <property type="entry name" value="Nudix"/>
    <property type="match status" value="1"/>
</dbReference>